<dbReference type="PANTHER" id="PTHR47381:SF3">
    <property type="entry name" value="ALPHA_BETA-HYDROLASES SUPERFAMILY PROTEIN"/>
    <property type="match status" value="1"/>
</dbReference>
<dbReference type="InterPro" id="IPR029058">
    <property type="entry name" value="AB_hydrolase_fold"/>
</dbReference>
<protein>
    <submittedName>
        <fullName evidence="2">Uncharacterized protein</fullName>
    </submittedName>
</protein>
<comment type="caution">
    <text evidence="2">The sequence shown here is derived from an EMBL/GenBank/DDBJ whole genome shotgun (WGS) entry which is preliminary data.</text>
</comment>
<evidence type="ECO:0000313" key="3">
    <source>
        <dbReference type="Proteomes" id="UP000631114"/>
    </source>
</evidence>
<dbReference type="OrthoDB" id="2152248at2759"/>
<keyword evidence="1" id="KW-0472">Membrane</keyword>
<keyword evidence="3" id="KW-1185">Reference proteome</keyword>
<sequence>MIILLPQECMQGFCFCGYSIMMVVPIIGVQGFRWAINNDKWHARVDSIKPVFTEAAVEIGKNNLDKEVVEKDRIAPGLASKFDSPDTILAIAPRPLLILNGAEDPRCPLEGLNTPISKAQEAYKAANCSENFEVCLVL</sequence>
<dbReference type="AlphaFoldDB" id="A0A835LQI8"/>
<reference evidence="2 3" key="1">
    <citation type="submission" date="2020-10" db="EMBL/GenBank/DDBJ databases">
        <title>The Coptis chinensis genome and diversification of protoberbering-type alkaloids.</title>
        <authorList>
            <person name="Wang B."/>
            <person name="Shu S."/>
            <person name="Song C."/>
            <person name="Liu Y."/>
        </authorList>
    </citation>
    <scope>NUCLEOTIDE SEQUENCE [LARGE SCALE GENOMIC DNA]</scope>
    <source>
        <strain evidence="2">HL-2020</strain>
        <tissue evidence="2">Leaf</tissue>
    </source>
</reference>
<feature type="transmembrane region" description="Helical" evidence="1">
    <location>
        <begin position="12"/>
        <end position="36"/>
    </location>
</feature>
<evidence type="ECO:0000256" key="1">
    <source>
        <dbReference type="SAM" id="Phobius"/>
    </source>
</evidence>
<keyword evidence="1" id="KW-0812">Transmembrane</keyword>
<organism evidence="2 3">
    <name type="scientific">Coptis chinensis</name>
    <dbReference type="NCBI Taxonomy" id="261450"/>
    <lineage>
        <taxon>Eukaryota</taxon>
        <taxon>Viridiplantae</taxon>
        <taxon>Streptophyta</taxon>
        <taxon>Embryophyta</taxon>
        <taxon>Tracheophyta</taxon>
        <taxon>Spermatophyta</taxon>
        <taxon>Magnoliopsida</taxon>
        <taxon>Ranunculales</taxon>
        <taxon>Ranunculaceae</taxon>
        <taxon>Coptidoideae</taxon>
        <taxon>Coptis</taxon>
    </lineage>
</organism>
<dbReference type="Gene3D" id="3.40.50.1820">
    <property type="entry name" value="alpha/beta hydrolase"/>
    <property type="match status" value="1"/>
</dbReference>
<accession>A0A835LQI8</accession>
<dbReference type="EMBL" id="JADFTS010000006">
    <property type="protein sequence ID" value="KAF9601177.1"/>
    <property type="molecule type" value="Genomic_DNA"/>
</dbReference>
<dbReference type="Proteomes" id="UP000631114">
    <property type="component" value="Unassembled WGS sequence"/>
</dbReference>
<dbReference type="PANTHER" id="PTHR47381">
    <property type="entry name" value="ALPHA/BETA-HYDROLASES SUPERFAMILY PROTEIN"/>
    <property type="match status" value="1"/>
</dbReference>
<evidence type="ECO:0000313" key="2">
    <source>
        <dbReference type="EMBL" id="KAF9601177.1"/>
    </source>
</evidence>
<name>A0A835LQI8_9MAGN</name>
<keyword evidence="1" id="KW-1133">Transmembrane helix</keyword>
<gene>
    <name evidence="2" type="ORF">IFM89_017125</name>
</gene>
<proteinExistence type="predicted"/>